<evidence type="ECO:0000313" key="2">
    <source>
        <dbReference type="Proteomes" id="UP000008144"/>
    </source>
</evidence>
<keyword evidence="2" id="KW-1185">Reference proteome</keyword>
<dbReference type="Proteomes" id="UP000008144">
    <property type="component" value="Unassembled WGS sequence"/>
</dbReference>
<dbReference type="AlphaFoldDB" id="H2Y0T3"/>
<dbReference type="HOGENOM" id="CLU_3224257_0_0_1"/>
<sequence length="44" mass="5237">MCLYQNSKNLIFYQSQKIEILPQRMISCVCTKIQKIDFLPKSKN</sequence>
<organism evidence="1 2">
    <name type="scientific">Ciona intestinalis</name>
    <name type="common">Transparent sea squirt</name>
    <name type="synonym">Ascidia intestinalis</name>
    <dbReference type="NCBI Taxonomy" id="7719"/>
    <lineage>
        <taxon>Eukaryota</taxon>
        <taxon>Metazoa</taxon>
        <taxon>Chordata</taxon>
        <taxon>Tunicata</taxon>
        <taxon>Ascidiacea</taxon>
        <taxon>Phlebobranchia</taxon>
        <taxon>Cionidae</taxon>
        <taxon>Ciona</taxon>
    </lineage>
</organism>
<name>H2Y0T3_CIOIN</name>
<protein>
    <submittedName>
        <fullName evidence="1">Uncharacterized protein</fullName>
    </submittedName>
</protein>
<dbReference type="Ensembl" id="ENSCINT00000035034.1">
    <property type="protein sequence ID" value="ENSCINP00000035517.1"/>
    <property type="gene ID" value="ENSCING00000024068.1"/>
</dbReference>
<reference evidence="1" key="3">
    <citation type="submission" date="2025-09" db="UniProtKB">
        <authorList>
            <consortium name="Ensembl"/>
        </authorList>
    </citation>
    <scope>IDENTIFICATION</scope>
</reference>
<evidence type="ECO:0000313" key="1">
    <source>
        <dbReference type="Ensembl" id="ENSCINP00000035517.1"/>
    </source>
</evidence>
<reference evidence="2" key="1">
    <citation type="journal article" date="2002" name="Science">
        <title>The draft genome of Ciona intestinalis: insights into chordate and vertebrate origins.</title>
        <authorList>
            <person name="Dehal P."/>
            <person name="Satou Y."/>
            <person name="Campbell R.K."/>
            <person name="Chapman J."/>
            <person name="Degnan B."/>
            <person name="De Tomaso A."/>
            <person name="Davidson B."/>
            <person name="Di Gregorio A."/>
            <person name="Gelpke M."/>
            <person name="Goodstein D.M."/>
            <person name="Harafuji N."/>
            <person name="Hastings K.E."/>
            <person name="Ho I."/>
            <person name="Hotta K."/>
            <person name="Huang W."/>
            <person name="Kawashima T."/>
            <person name="Lemaire P."/>
            <person name="Martinez D."/>
            <person name="Meinertzhagen I.A."/>
            <person name="Necula S."/>
            <person name="Nonaka M."/>
            <person name="Putnam N."/>
            <person name="Rash S."/>
            <person name="Saiga H."/>
            <person name="Satake M."/>
            <person name="Terry A."/>
            <person name="Yamada L."/>
            <person name="Wang H.G."/>
            <person name="Awazu S."/>
            <person name="Azumi K."/>
            <person name="Boore J."/>
            <person name="Branno M."/>
            <person name="Chin-Bow S."/>
            <person name="DeSantis R."/>
            <person name="Doyle S."/>
            <person name="Francino P."/>
            <person name="Keys D.N."/>
            <person name="Haga S."/>
            <person name="Hayashi H."/>
            <person name="Hino K."/>
            <person name="Imai K.S."/>
            <person name="Inaba K."/>
            <person name="Kano S."/>
            <person name="Kobayashi K."/>
            <person name="Kobayashi M."/>
            <person name="Lee B.I."/>
            <person name="Makabe K.W."/>
            <person name="Manohar C."/>
            <person name="Matassi G."/>
            <person name="Medina M."/>
            <person name="Mochizuki Y."/>
            <person name="Mount S."/>
            <person name="Morishita T."/>
            <person name="Miura S."/>
            <person name="Nakayama A."/>
            <person name="Nishizaka S."/>
            <person name="Nomoto H."/>
            <person name="Ohta F."/>
            <person name="Oishi K."/>
            <person name="Rigoutsos I."/>
            <person name="Sano M."/>
            <person name="Sasaki A."/>
            <person name="Sasakura Y."/>
            <person name="Shoguchi E."/>
            <person name="Shin-i T."/>
            <person name="Spagnuolo A."/>
            <person name="Stainier D."/>
            <person name="Suzuki M.M."/>
            <person name="Tassy O."/>
            <person name="Takatori N."/>
            <person name="Tokuoka M."/>
            <person name="Yagi K."/>
            <person name="Yoshizaki F."/>
            <person name="Wada S."/>
            <person name="Zhang C."/>
            <person name="Hyatt P.D."/>
            <person name="Larimer F."/>
            <person name="Detter C."/>
            <person name="Doggett N."/>
            <person name="Glavina T."/>
            <person name="Hawkins T."/>
            <person name="Richardson P."/>
            <person name="Lucas S."/>
            <person name="Kohara Y."/>
            <person name="Levine M."/>
            <person name="Satoh N."/>
            <person name="Rokhsar D.S."/>
        </authorList>
    </citation>
    <scope>NUCLEOTIDE SEQUENCE [LARGE SCALE GENOMIC DNA]</scope>
</reference>
<proteinExistence type="predicted"/>
<accession>H2Y0T3</accession>
<reference evidence="1" key="2">
    <citation type="submission" date="2025-08" db="UniProtKB">
        <authorList>
            <consortium name="Ensembl"/>
        </authorList>
    </citation>
    <scope>IDENTIFICATION</scope>
</reference>
<dbReference type="InParanoid" id="H2Y0T3"/>